<reference evidence="2" key="1">
    <citation type="submission" date="2022-05" db="EMBL/GenBank/DDBJ databases">
        <title>Schlegelella sp. nov., isolated from mangrove soil.</title>
        <authorList>
            <person name="Liu Y."/>
            <person name="Ge X."/>
            <person name="Liu W."/>
        </authorList>
    </citation>
    <scope>NUCLEOTIDE SEQUENCE</scope>
    <source>
        <strain evidence="2">S2-27</strain>
    </source>
</reference>
<dbReference type="InterPro" id="IPR010657">
    <property type="entry name" value="ImpA_N"/>
</dbReference>
<protein>
    <submittedName>
        <fullName evidence="2">Type VI secretion system protein TssA</fullName>
    </submittedName>
</protein>
<proteinExistence type="predicted"/>
<dbReference type="InterPro" id="IPR017740">
    <property type="entry name" value="TssA-like"/>
</dbReference>
<dbReference type="EMBL" id="JAMKFE010000005">
    <property type="protein sequence ID" value="MCM5679800.1"/>
    <property type="molecule type" value="Genomic_DNA"/>
</dbReference>
<accession>A0ABT0YM60</accession>
<dbReference type="PANTHER" id="PTHR37951:SF1">
    <property type="entry name" value="TYPE VI SECRETION SYSTEM COMPONENT TSSA1"/>
    <property type="match status" value="1"/>
</dbReference>
<name>A0ABT0YM60_9BURK</name>
<comment type="caution">
    <text evidence="2">The sequence shown here is derived from an EMBL/GenBank/DDBJ whole genome shotgun (WGS) entry which is preliminary data.</text>
</comment>
<dbReference type="PANTHER" id="PTHR37951">
    <property type="entry name" value="CYTOPLASMIC PROTEIN-RELATED"/>
    <property type="match status" value="1"/>
</dbReference>
<evidence type="ECO:0000313" key="2">
    <source>
        <dbReference type="EMBL" id="MCM5679800.1"/>
    </source>
</evidence>
<feature type="domain" description="ImpA N-terminal" evidence="1">
    <location>
        <begin position="6"/>
        <end position="128"/>
    </location>
</feature>
<organism evidence="2 3">
    <name type="scientific">Caldimonas mangrovi</name>
    <dbReference type="NCBI Taxonomy" id="2944811"/>
    <lineage>
        <taxon>Bacteria</taxon>
        <taxon>Pseudomonadati</taxon>
        <taxon>Pseudomonadota</taxon>
        <taxon>Betaproteobacteria</taxon>
        <taxon>Burkholderiales</taxon>
        <taxon>Sphaerotilaceae</taxon>
        <taxon>Caldimonas</taxon>
    </lineage>
</organism>
<evidence type="ECO:0000313" key="3">
    <source>
        <dbReference type="Proteomes" id="UP001165541"/>
    </source>
</evidence>
<gene>
    <name evidence="2" type="primary">tssA</name>
    <name evidence="2" type="ORF">M8A51_09670</name>
</gene>
<dbReference type="Pfam" id="PF06812">
    <property type="entry name" value="ImpA_N"/>
    <property type="match status" value="1"/>
</dbReference>
<evidence type="ECO:0000259" key="1">
    <source>
        <dbReference type="Pfam" id="PF06812"/>
    </source>
</evidence>
<dbReference type="NCBIfam" id="TIGR03363">
    <property type="entry name" value="VI_chp_8"/>
    <property type="match status" value="1"/>
</dbReference>
<dbReference type="RefSeq" id="WP_251778010.1">
    <property type="nucleotide sequence ID" value="NZ_JAMKFE010000005.1"/>
</dbReference>
<keyword evidence="3" id="KW-1185">Reference proteome</keyword>
<dbReference type="Proteomes" id="UP001165541">
    <property type="component" value="Unassembled WGS sequence"/>
</dbReference>
<sequence length="360" mass="39334">MDANLLDPISEPLPCGRDMSFSPEFDAIQEMRREDDPSLDQGAWVTSLKVADWKGVEALAAKLLQTQTKDLRLAMWWCDAAARNRGYAGLAEGLELGAQLCERYWLEMHPLDEDGEWDQRIGNLGWLLQRVSYLAQLLPVTQAAAGSFTLVDLASARALQTQIDKHPDEAERLADDRITLERYMRALRDTAKPWLLETLAAARRCETALDRLQQIVDNRLGDAGPSFSAAREALSSAVHDIERLAKEAGAVVTPTPAYSLAVAGGAATAEGEVAQLAASTAGAGGPIRSRAQALLQLREVADYFRRTEPHSPVAYLADKAAHWGEMPLHQWLRTVLKDPGALSHVEELLGLDAANPDTPA</sequence>